<dbReference type="Gene3D" id="3.20.100.30">
    <property type="entry name" value="VTC, catalytic tunnel domain"/>
    <property type="match status" value="1"/>
</dbReference>
<gene>
    <name evidence="2" type="ORF">INT76_07465</name>
</gene>
<dbReference type="Pfam" id="PF09359">
    <property type="entry name" value="VTC"/>
    <property type="match status" value="1"/>
</dbReference>
<evidence type="ECO:0000313" key="2">
    <source>
        <dbReference type="EMBL" id="QUE55397.1"/>
    </source>
</evidence>
<proteinExistence type="predicted"/>
<dbReference type="InterPro" id="IPR018966">
    <property type="entry name" value="VTC_domain"/>
</dbReference>
<organism evidence="2 3">
    <name type="scientific">Streptococcus oriscaviae</name>
    <dbReference type="NCBI Taxonomy" id="2781599"/>
    <lineage>
        <taxon>Bacteria</taxon>
        <taxon>Bacillati</taxon>
        <taxon>Bacillota</taxon>
        <taxon>Bacilli</taxon>
        <taxon>Lactobacillales</taxon>
        <taxon>Streptococcaceae</taxon>
        <taxon>Streptococcus</taxon>
    </lineage>
</organism>
<name>A0ABX7YPN6_9STRE</name>
<dbReference type="CDD" id="cd07750">
    <property type="entry name" value="PolyPPase_VTC_like"/>
    <property type="match status" value="1"/>
</dbReference>
<sequence length="248" mass="29765">MMKKKLETKFKRIETKYLVDRHQLEAILTEFEQHLVEDEYPRSTISNIYFDTPDYRMIQDSAERLWKREKIRMRTYDRYPTADSQVFLEIKKKDMGIGLKDRLTSRPESVLNYVVHSVADDSISNEELKATMLELRQRYGTIQPMMYIYYDRYSLKGIEDRKVRVTIDQNILYRHYDVDLFAGKYGYPLLDDNQVIMEIKVPEVYPDWLQEIIDKYGLTRVSFSKYGTAHTKLMENQEEMISFERAIV</sequence>
<protein>
    <submittedName>
        <fullName evidence="2">Polyphosphate polymerase domain-containing protein</fullName>
    </submittedName>
</protein>
<dbReference type="InterPro" id="IPR042267">
    <property type="entry name" value="VTC_sf"/>
</dbReference>
<evidence type="ECO:0000259" key="1">
    <source>
        <dbReference type="Pfam" id="PF09359"/>
    </source>
</evidence>
<feature type="domain" description="VTC" evidence="1">
    <location>
        <begin position="11"/>
        <end position="231"/>
    </location>
</feature>
<dbReference type="Proteomes" id="UP000677616">
    <property type="component" value="Chromosome"/>
</dbReference>
<dbReference type="InterPro" id="IPR033469">
    <property type="entry name" value="CYTH-like_dom_sf"/>
</dbReference>
<evidence type="ECO:0000313" key="3">
    <source>
        <dbReference type="Proteomes" id="UP000677616"/>
    </source>
</evidence>
<dbReference type="RefSeq" id="WP_212573043.1">
    <property type="nucleotide sequence ID" value="NZ_CP073084.1"/>
</dbReference>
<accession>A0ABX7YPN6</accession>
<keyword evidence="3" id="KW-1185">Reference proteome</keyword>
<dbReference type="SUPFAM" id="SSF55154">
    <property type="entry name" value="CYTH-like phosphatases"/>
    <property type="match status" value="1"/>
</dbReference>
<reference evidence="2 3" key="1">
    <citation type="submission" date="2021-04" db="EMBL/GenBank/DDBJ databases">
        <title>Complete genome sequence of a novel Streptococcus species.</title>
        <authorList>
            <person name="Teng J.L.L."/>
        </authorList>
    </citation>
    <scope>NUCLEOTIDE SEQUENCE [LARGE SCALE GENOMIC DNA]</scope>
    <source>
        <strain evidence="2 3">HKU75</strain>
    </source>
</reference>
<dbReference type="EMBL" id="CP073084">
    <property type="protein sequence ID" value="QUE55397.1"/>
    <property type="molecule type" value="Genomic_DNA"/>
</dbReference>